<evidence type="ECO:0000259" key="9">
    <source>
        <dbReference type="Pfam" id="PF01794"/>
    </source>
</evidence>
<evidence type="ECO:0000256" key="3">
    <source>
        <dbReference type="ARBA" id="ARBA00022692"/>
    </source>
</evidence>
<evidence type="ECO:0000256" key="1">
    <source>
        <dbReference type="ARBA" id="ARBA00004141"/>
    </source>
</evidence>
<dbReference type="GO" id="GO:0006826">
    <property type="term" value="P:iron ion transport"/>
    <property type="evidence" value="ECO:0007669"/>
    <property type="project" value="TreeGrafter"/>
</dbReference>
<feature type="region of interest" description="Disordered" evidence="7">
    <location>
        <begin position="343"/>
        <end position="362"/>
    </location>
</feature>
<comment type="subcellular location">
    <subcellularLocation>
        <location evidence="1">Membrane</location>
        <topology evidence="1">Multi-pass membrane protein</topology>
    </subcellularLocation>
</comment>
<dbReference type="EMBL" id="CAJSTJ010000066">
    <property type="protein sequence ID" value="CAG7555683.1"/>
    <property type="molecule type" value="Genomic_DNA"/>
</dbReference>
<dbReference type="GO" id="GO:0005886">
    <property type="term" value="C:plasma membrane"/>
    <property type="evidence" value="ECO:0007669"/>
    <property type="project" value="TreeGrafter"/>
</dbReference>
<dbReference type="GO" id="GO:0006879">
    <property type="term" value="P:intracellular iron ion homeostasis"/>
    <property type="evidence" value="ECO:0007669"/>
    <property type="project" value="TreeGrafter"/>
</dbReference>
<keyword evidence="4 8" id="KW-1133">Transmembrane helix</keyword>
<proteinExistence type="predicted"/>
<evidence type="ECO:0000313" key="10">
    <source>
        <dbReference type="EMBL" id="CAG7555683.1"/>
    </source>
</evidence>
<dbReference type="GO" id="GO:0015677">
    <property type="term" value="P:copper ion import"/>
    <property type="evidence" value="ECO:0007669"/>
    <property type="project" value="TreeGrafter"/>
</dbReference>
<protein>
    <recommendedName>
        <fullName evidence="9">Ferric oxidoreductase domain-containing protein</fullName>
    </recommendedName>
</protein>
<evidence type="ECO:0000256" key="6">
    <source>
        <dbReference type="ARBA" id="ARBA00023136"/>
    </source>
</evidence>
<dbReference type="GO" id="GO:0000293">
    <property type="term" value="F:ferric-chelate reductase activity"/>
    <property type="evidence" value="ECO:0007669"/>
    <property type="project" value="TreeGrafter"/>
</dbReference>
<keyword evidence="3 8" id="KW-0812">Transmembrane</keyword>
<evidence type="ECO:0000313" key="11">
    <source>
        <dbReference type="Proteomes" id="UP000693738"/>
    </source>
</evidence>
<feature type="transmembrane region" description="Helical" evidence="8">
    <location>
        <begin position="238"/>
        <end position="263"/>
    </location>
</feature>
<reference evidence="10" key="1">
    <citation type="submission" date="2021-05" db="EMBL/GenBank/DDBJ databases">
        <authorList>
            <person name="Khan N."/>
        </authorList>
    </citation>
    <scope>NUCLEOTIDE SEQUENCE</scope>
</reference>
<dbReference type="Proteomes" id="UP000693738">
    <property type="component" value="Unassembled WGS sequence"/>
</dbReference>
<feature type="transmembrane region" description="Helical" evidence="8">
    <location>
        <begin position="207"/>
        <end position="226"/>
    </location>
</feature>
<evidence type="ECO:0000256" key="4">
    <source>
        <dbReference type="ARBA" id="ARBA00022989"/>
    </source>
</evidence>
<dbReference type="CDD" id="cd06186">
    <property type="entry name" value="NOX_Duox_like_FAD_NADP"/>
    <property type="match status" value="1"/>
</dbReference>
<keyword evidence="5" id="KW-0406">Ion transport</keyword>
<keyword evidence="6 8" id="KW-0472">Membrane</keyword>
<feature type="transmembrane region" description="Helical" evidence="8">
    <location>
        <begin position="169"/>
        <end position="187"/>
    </location>
</feature>
<accession>A0A8J2N9C8</accession>
<dbReference type="PANTHER" id="PTHR32361">
    <property type="entry name" value="FERRIC/CUPRIC REDUCTASE TRANSMEMBRANE COMPONENT"/>
    <property type="match status" value="1"/>
</dbReference>
<feature type="transmembrane region" description="Helical" evidence="8">
    <location>
        <begin position="283"/>
        <end position="305"/>
    </location>
</feature>
<dbReference type="AlphaFoldDB" id="A0A8J2N9C8"/>
<sequence>MPTTLDCPEYAKMSAEERAAAYPSAACFGNDTSYLTSIAWCISSYCPKTTKAYKIEYFWGAKMIHQAEDIKYSYAEALAEVGLKKPPKPMSPDATVLNRTISIDDATYSLLSFLSCVAIPIGLSLFRFLPIPKSIRSKFYAYIIDPPAWGRRHSVPTLGLGIVPTRGQALFILYIIALNASATFEGYPRYTPNAYFPDRRYELMRHIGNRAGIIAFANVPIIMLYAGRNSLLLRLTNWSYSTFILLHRWVAMVCVIQVILHSLMWLQIMVEAHSHSEVVKVPYWQWGIVGTLAFSLLLPFSILPFRRAMYEIFLILHIVFAVIALVGSWYHICRGQMKEEPMLSSSSSQAENETKNTINSPEASLSKEVGAVAIKRTSNLAESSVAQSGITLFVSIERGLTSELPKKADTGIPLPILVESSYGHEDPTRFQPTTEYPNTLCIAGGVGVSAVLPALQSSLSIYARSCGTSKLYWGIKNRNLVDAVKGMIVSQENYREEGDGRASDWGHFEAHVTIGSRIDIKQVLATELKNAEGGTTVIVCGPLQMCDDARYVYAGLACHGAVVRYVEESFSW</sequence>
<feature type="transmembrane region" description="Helical" evidence="8">
    <location>
        <begin position="312"/>
        <end position="332"/>
    </location>
</feature>
<organism evidence="10 11">
    <name type="scientific">Fusarium equiseti</name>
    <name type="common">Fusarium scirpi</name>
    <dbReference type="NCBI Taxonomy" id="61235"/>
    <lineage>
        <taxon>Eukaryota</taxon>
        <taxon>Fungi</taxon>
        <taxon>Dikarya</taxon>
        <taxon>Ascomycota</taxon>
        <taxon>Pezizomycotina</taxon>
        <taxon>Sordariomycetes</taxon>
        <taxon>Hypocreomycetidae</taxon>
        <taxon>Hypocreales</taxon>
        <taxon>Nectriaceae</taxon>
        <taxon>Fusarium</taxon>
        <taxon>Fusarium incarnatum-equiseti species complex</taxon>
    </lineage>
</organism>
<feature type="transmembrane region" description="Helical" evidence="8">
    <location>
        <begin position="108"/>
        <end position="129"/>
    </location>
</feature>
<evidence type="ECO:0000256" key="8">
    <source>
        <dbReference type="SAM" id="Phobius"/>
    </source>
</evidence>
<dbReference type="InterPro" id="IPR013130">
    <property type="entry name" value="Fe3_Rdtase_TM_dom"/>
</dbReference>
<evidence type="ECO:0000256" key="5">
    <source>
        <dbReference type="ARBA" id="ARBA00023065"/>
    </source>
</evidence>
<gene>
    <name evidence="10" type="ORF">FEQUK3_LOCUS1348</name>
</gene>
<keyword evidence="2" id="KW-0813">Transport</keyword>
<dbReference type="PANTHER" id="PTHR32361:SF9">
    <property type="entry name" value="FERRIC REDUCTASE TRANSMEMBRANE COMPONENT 3-RELATED"/>
    <property type="match status" value="1"/>
</dbReference>
<feature type="domain" description="Ferric oxidoreductase" evidence="9">
    <location>
        <begin position="211"/>
        <end position="327"/>
    </location>
</feature>
<comment type="caution">
    <text evidence="10">The sequence shown here is derived from an EMBL/GenBank/DDBJ whole genome shotgun (WGS) entry which is preliminary data.</text>
</comment>
<name>A0A8J2N9C8_FUSEQ</name>
<evidence type="ECO:0000256" key="7">
    <source>
        <dbReference type="SAM" id="MobiDB-lite"/>
    </source>
</evidence>
<evidence type="ECO:0000256" key="2">
    <source>
        <dbReference type="ARBA" id="ARBA00022448"/>
    </source>
</evidence>
<dbReference type="InterPro" id="IPR051410">
    <property type="entry name" value="Ferric/Cupric_Reductase"/>
</dbReference>
<dbReference type="Pfam" id="PF01794">
    <property type="entry name" value="Ferric_reduct"/>
    <property type="match status" value="1"/>
</dbReference>